<evidence type="ECO:0000313" key="2">
    <source>
        <dbReference type="Proteomes" id="UP000003807"/>
    </source>
</evidence>
<organism evidence="1 2">
    <name type="scientific">Finegoldia magna BVS033A4</name>
    <dbReference type="NCBI Taxonomy" id="866773"/>
    <lineage>
        <taxon>Bacteria</taxon>
        <taxon>Bacillati</taxon>
        <taxon>Bacillota</taxon>
        <taxon>Tissierellia</taxon>
        <taxon>Tissierellales</taxon>
        <taxon>Peptoniphilaceae</taxon>
        <taxon>Finegoldia</taxon>
    </lineage>
</organism>
<proteinExistence type="predicted"/>
<evidence type="ECO:0000313" key="1">
    <source>
        <dbReference type="EMBL" id="EFL54779.1"/>
    </source>
</evidence>
<comment type="caution">
    <text evidence="1">The sequence shown here is derived from an EMBL/GenBank/DDBJ whole genome shotgun (WGS) entry which is preliminary data.</text>
</comment>
<dbReference type="AlphaFoldDB" id="E1KVY6"/>
<sequence>MVVVFYLNEIEKYSRKSLTMVISSRIILIVLGKKVIL</sequence>
<protein>
    <submittedName>
        <fullName evidence="1">Uncharacterized protein</fullName>
    </submittedName>
</protein>
<dbReference type="Proteomes" id="UP000003807">
    <property type="component" value="Unassembled WGS sequence"/>
</dbReference>
<accession>E1KVY6</accession>
<name>E1KVY6_FINMA</name>
<gene>
    <name evidence="1" type="ORF">HMPREF9289_1177</name>
</gene>
<reference evidence="1 2" key="1">
    <citation type="submission" date="2010-08" db="EMBL/GenBank/DDBJ databases">
        <authorList>
            <person name="Durkin A.S."/>
            <person name="Madupu R."/>
            <person name="Torralba M."/>
            <person name="Gillis M."/>
            <person name="Methe B."/>
            <person name="Sutton G."/>
            <person name="Nelson K.E."/>
        </authorList>
    </citation>
    <scope>NUCLEOTIDE SEQUENCE [LARGE SCALE GENOMIC DNA]</scope>
    <source>
        <strain evidence="1 2">BVS033A4</strain>
    </source>
</reference>
<dbReference type="EMBL" id="AEDP01000014">
    <property type="protein sequence ID" value="EFL54779.1"/>
    <property type="molecule type" value="Genomic_DNA"/>
</dbReference>